<dbReference type="KEGG" id="ssyi:EKG83_29930"/>
<dbReference type="PANTHER" id="PTHR10098:SF108">
    <property type="entry name" value="TETRATRICOPEPTIDE REPEAT PROTEIN 28"/>
    <property type="match status" value="1"/>
</dbReference>
<dbReference type="InterPro" id="IPR011990">
    <property type="entry name" value="TPR-like_helical_dom_sf"/>
</dbReference>
<evidence type="ECO:0000313" key="4">
    <source>
        <dbReference type="EMBL" id="QFZ21040.1"/>
    </source>
</evidence>
<dbReference type="EMBL" id="CP034550">
    <property type="protein sequence ID" value="QFZ21040.1"/>
    <property type="molecule type" value="Genomic_DNA"/>
</dbReference>
<organism evidence="4 5">
    <name type="scientific">Saccharothrix syringae</name>
    <name type="common">Nocardiopsis syringae</name>
    <dbReference type="NCBI Taxonomy" id="103733"/>
    <lineage>
        <taxon>Bacteria</taxon>
        <taxon>Bacillati</taxon>
        <taxon>Actinomycetota</taxon>
        <taxon>Actinomycetes</taxon>
        <taxon>Pseudonocardiales</taxon>
        <taxon>Pseudonocardiaceae</taxon>
        <taxon>Saccharothrix</taxon>
    </lineage>
</organism>
<feature type="repeat" description="TPR" evidence="1">
    <location>
        <begin position="752"/>
        <end position="785"/>
    </location>
</feature>
<dbReference type="AlphaFoldDB" id="A0A5Q0H5D1"/>
<sequence length="884" mass="94074">MGGLPRPQLPPGPVRDLFEALHALHHRAGWPSLRAMAREVGCSHTTVAAAFAGPGPPRWGLLELIVETLNGDVESFHRLWLAAGTGGAGETAVGGPPAAPEPATAPPAVVPPPVPVPRQLPADVPAFTGREDQLTALDRLVTTPAHPTGPGPVCAVSGTAGVGKTTLAVHWAHRVAAHFPDGQLHLDLRGYDPQRPVGVDEALETLLRSLLPDGAAVPHDRAERAARWRTLLADRRVLILLDNAHSTVQVRDLLPGAGRSLVLITSRDSLAGLVARNGAVRLNVDVLTPAEALTLLRTPLGARVDAEPDAAARLAGLCAHLPLALRIAAEMATARPRVTLAHLAAELADDARRLDLLAAGDDEYTAVRAVFSWSCRHLSAAEDRAFRLLGFAPCRRFGVPAAAALLGVPEPVARRVLDGLCRGHLVEEDADNRFGMHDLLRSYASERVAELAEDERRAAVERLGDHYLAAAGRAAAAAFPTTGDPTAGARAWLDRERANLLAMAAADPRHVGRLSEVLAVYLDTCAHYADGVVLHGAALVAARAAGDRSAEATAANLLGVVHRRLGDYDTAREHHLTALDLHRATGDLAGQARARQGLGVLSWRRGHYAEARDHLLDALALARRCGDLAAQGCALYALGTVHLHLGEYPAAVAHHRRALEVHRGTGDHLGESRTLNNLGVALERLGRLEEAHHHYRRSLDLNRRVGNHVGVAVSLTNLGSTCTKLGRHDEARAHHLAAMPVYRDTGYRVGETDGLCGLGELHLRLGEPAEAERDFRRALGIAEEVGEVELATTALVGLGDAARLAGRHREARAHYTGALDRASRAGNRYGRATALDGLARLHHATGDAEAEAVTREALALYADLGLPPTEELRRLVAGRVRPLP</sequence>
<dbReference type="RefSeq" id="WP_051765423.1">
    <property type="nucleotide sequence ID" value="NZ_CP034550.1"/>
</dbReference>
<dbReference type="SUPFAM" id="SSF48452">
    <property type="entry name" value="TPR-like"/>
    <property type="match status" value="2"/>
</dbReference>
<feature type="repeat" description="TPR" evidence="1">
    <location>
        <begin position="672"/>
        <end position="705"/>
    </location>
</feature>
<dbReference type="GO" id="GO:0043531">
    <property type="term" value="F:ADP binding"/>
    <property type="evidence" value="ECO:0007669"/>
    <property type="project" value="InterPro"/>
</dbReference>
<feature type="domain" description="AAA+ ATPase" evidence="3">
    <location>
        <begin position="150"/>
        <end position="290"/>
    </location>
</feature>
<dbReference type="Pfam" id="PF13424">
    <property type="entry name" value="TPR_12"/>
    <property type="match status" value="4"/>
</dbReference>
<proteinExistence type="predicted"/>
<dbReference type="InterPro" id="IPR002182">
    <property type="entry name" value="NB-ARC"/>
</dbReference>
<evidence type="ECO:0000313" key="5">
    <source>
        <dbReference type="Proteomes" id="UP000325787"/>
    </source>
</evidence>
<evidence type="ECO:0000256" key="1">
    <source>
        <dbReference type="PROSITE-ProRule" id="PRU00339"/>
    </source>
</evidence>
<dbReference type="SUPFAM" id="SSF52540">
    <property type="entry name" value="P-loop containing nucleoside triphosphate hydrolases"/>
    <property type="match status" value="1"/>
</dbReference>
<reference evidence="5" key="1">
    <citation type="journal article" date="2021" name="Curr. Microbiol.">
        <title>Complete genome of nocamycin-producing strain Saccharothrix syringae NRRL B-16468 reveals the biosynthetic potential for secondary metabolites.</title>
        <authorList>
            <person name="Mo X."/>
            <person name="Yang S."/>
        </authorList>
    </citation>
    <scope>NUCLEOTIDE SEQUENCE [LARGE SCALE GENOMIC DNA]</scope>
    <source>
        <strain evidence="5">ATCC 51364 / DSM 43886 / JCM 6844 / KCTC 9398 / NBRC 14523 / NRRL B-16468 / INA 2240</strain>
    </source>
</reference>
<dbReference type="InterPro" id="IPR019734">
    <property type="entry name" value="TPR_rpt"/>
</dbReference>
<dbReference type="InterPro" id="IPR027417">
    <property type="entry name" value="P-loop_NTPase"/>
</dbReference>
<protein>
    <submittedName>
        <fullName evidence="4">Tetratricopeptide repeat protein</fullName>
    </submittedName>
</protein>
<dbReference type="OrthoDB" id="4507225at2"/>
<dbReference type="InterPro" id="IPR003593">
    <property type="entry name" value="AAA+_ATPase"/>
</dbReference>
<keyword evidence="1" id="KW-0802">TPR repeat</keyword>
<evidence type="ECO:0000259" key="3">
    <source>
        <dbReference type="SMART" id="SM00382"/>
    </source>
</evidence>
<evidence type="ECO:0000256" key="2">
    <source>
        <dbReference type="SAM" id="MobiDB-lite"/>
    </source>
</evidence>
<dbReference type="Gene3D" id="1.25.40.10">
    <property type="entry name" value="Tetratricopeptide repeat domain"/>
    <property type="match status" value="2"/>
</dbReference>
<feature type="repeat" description="TPR" evidence="1">
    <location>
        <begin position="632"/>
        <end position="665"/>
    </location>
</feature>
<dbReference type="SMART" id="SM00028">
    <property type="entry name" value="TPR"/>
    <property type="match status" value="7"/>
</dbReference>
<dbReference type="PROSITE" id="PS50005">
    <property type="entry name" value="TPR"/>
    <property type="match status" value="3"/>
</dbReference>
<dbReference type="PRINTS" id="PR00364">
    <property type="entry name" value="DISEASERSIST"/>
</dbReference>
<dbReference type="SMART" id="SM00382">
    <property type="entry name" value="AAA"/>
    <property type="match status" value="1"/>
</dbReference>
<gene>
    <name evidence="4" type="ORF">EKG83_29930</name>
</gene>
<dbReference type="Gene3D" id="3.40.50.300">
    <property type="entry name" value="P-loop containing nucleotide triphosphate hydrolases"/>
    <property type="match status" value="1"/>
</dbReference>
<name>A0A5Q0H5D1_SACSY</name>
<dbReference type="Pfam" id="PF00931">
    <property type="entry name" value="NB-ARC"/>
    <property type="match status" value="1"/>
</dbReference>
<dbReference type="PANTHER" id="PTHR10098">
    <property type="entry name" value="RAPSYN-RELATED"/>
    <property type="match status" value="1"/>
</dbReference>
<dbReference type="Proteomes" id="UP000325787">
    <property type="component" value="Chromosome"/>
</dbReference>
<feature type="region of interest" description="Disordered" evidence="2">
    <location>
        <begin position="86"/>
        <end position="111"/>
    </location>
</feature>
<feature type="compositionally biased region" description="Pro residues" evidence="2">
    <location>
        <begin position="97"/>
        <end position="111"/>
    </location>
</feature>
<accession>A0A5Q0H5D1</accession>
<keyword evidence="5" id="KW-1185">Reference proteome</keyword>